<evidence type="ECO:0000313" key="2">
    <source>
        <dbReference type="Proteomes" id="UP001164539"/>
    </source>
</evidence>
<comment type="caution">
    <text evidence="1">The sequence shown here is derived from an EMBL/GenBank/DDBJ whole genome shotgun (WGS) entry which is preliminary data.</text>
</comment>
<reference evidence="1 2" key="1">
    <citation type="journal article" date="2023" name="Science">
        <title>Complex scaffold remodeling in plant triterpene biosynthesis.</title>
        <authorList>
            <person name="De La Pena R."/>
            <person name="Hodgson H."/>
            <person name="Liu J.C."/>
            <person name="Stephenson M.J."/>
            <person name="Martin A.C."/>
            <person name="Owen C."/>
            <person name="Harkess A."/>
            <person name="Leebens-Mack J."/>
            <person name="Jimenez L.E."/>
            <person name="Osbourn A."/>
            <person name="Sattely E.S."/>
        </authorList>
    </citation>
    <scope>NUCLEOTIDE SEQUENCE [LARGE SCALE GENOMIC DNA]</scope>
    <source>
        <strain evidence="2">cv. JPN11</strain>
        <tissue evidence="1">Leaf</tissue>
    </source>
</reference>
<organism evidence="1 2">
    <name type="scientific">Melia azedarach</name>
    <name type="common">Chinaberry tree</name>
    <dbReference type="NCBI Taxonomy" id="155640"/>
    <lineage>
        <taxon>Eukaryota</taxon>
        <taxon>Viridiplantae</taxon>
        <taxon>Streptophyta</taxon>
        <taxon>Embryophyta</taxon>
        <taxon>Tracheophyta</taxon>
        <taxon>Spermatophyta</taxon>
        <taxon>Magnoliopsida</taxon>
        <taxon>eudicotyledons</taxon>
        <taxon>Gunneridae</taxon>
        <taxon>Pentapetalae</taxon>
        <taxon>rosids</taxon>
        <taxon>malvids</taxon>
        <taxon>Sapindales</taxon>
        <taxon>Meliaceae</taxon>
        <taxon>Melia</taxon>
    </lineage>
</organism>
<protein>
    <submittedName>
        <fullName evidence="1">Aldehyde dehydrogenase</fullName>
    </submittedName>
</protein>
<evidence type="ECO:0000313" key="1">
    <source>
        <dbReference type="EMBL" id="KAJ4717766.1"/>
    </source>
</evidence>
<dbReference type="Proteomes" id="UP001164539">
    <property type="component" value="Chromosome 5"/>
</dbReference>
<gene>
    <name evidence="1" type="ORF">OWV82_009547</name>
</gene>
<proteinExistence type="predicted"/>
<accession>A0ACC1Y326</accession>
<name>A0ACC1Y326_MELAZ</name>
<sequence>MGFEKREYEFLSDIGLSTENPGCFVNGTWKARGSVVSSVNPANNQTIANVTEGSLEDYEEGLKACSEASKIWMQVPAPKRGEVVRQMGEALREKLHQLGRLVSLEMGKIVPEGIGEVQEVIDMCDFAVGLSRQLNGSIIPSERPNHMMLETWNPLGIVGVITAFNFPCAVLGWNACIALVCGNCVVWKGAPTTPLITIAITKLVAEVLERNNLPHAIFTSFCGGADIGQAIANDSRIPLVSFTGSSKVGLMVQRTVNQRFGKCLLELSGNNCIIVMDDADIPLAVRSILFAAVGTAGQRCTTCRRLLIHESIYQTVLDQLVVVYKQVKIGDPLEKGTLLGPLHTPQSKKNFEKGIEAIKSQGGKIVTGGSVIESEGNFVEPTIIEISPNADVVKEELFAPVLYVMKFKTFEEAVQINNSVPQGLSSSIFTRKPENIFKWIGPQGSDCGIVNVNIPTNGAEIGGAFGGEKATGGGREAGSDSWKQYMRRSTCTINYGNELPLAQGINFG</sequence>
<dbReference type="EMBL" id="CM051398">
    <property type="protein sequence ID" value="KAJ4717766.1"/>
    <property type="molecule type" value="Genomic_DNA"/>
</dbReference>
<keyword evidence="2" id="KW-1185">Reference proteome</keyword>